<dbReference type="KEGG" id="nar:Saro_2747"/>
<evidence type="ECO:0000313" key="3">
    <source>
        <dbReference type="Proteomes" id="UP000009134"/>
    </source>
</evidence>
<dbReference type="STRING" id="279238.Saro_2747"/>
<dbReference type="Proteomes" id="UP000009134">
    <property type="component" value="Chromosome"/>
</dbReference>
<protein>
    <submittedName>
        <fullName evidence="2">Uncharacterized protein</fullName>
    </submittedName>
</protein>
<proteinExistence type="predicted"/>
<keyword evidence="3" id="KW-1185">Reference proteome</keyword>
<dbReference type="RefSeq" id="WP_011446389.1">
    <property type="nucleotide sequence ID" value="NC_007794.1"/>
</dbReference>
<dbReference type="EMBL" id="CP000248">
    <property type="protein sequence ID" value="ABD27183.1"/>
    <property type="molecule type" value="Genomic_DNA"/>
</dbReference>
<sequence>MNRDTVRNLLGGWFAGSFIGALAALYLLPIPPANKDLIVFMLGQLSGFTGAVVAFNFGTSKGSADKTAMLANRPAGTPIDPVSVEVEA</sequence>
<reference evidence="3" key="1">
    <citation type="submission" date="2006-01" db="EMBL/GenBank/DDBJ databases">
        <title>Complete sequence of Novosphingobium aromaticivorans DSM 12444.</title>
        <authorList>
            <consortium name="US DOE Joint Genome Institute"/>
            <person name="Copeland A."/>
            <person name="Lucas S."/>
            <person name="Lapidus A."/>
            <person name="Barry K."/>
            <person name="Detter J.C."/>
            <person name="Glavina T."/>
            <person name="Hammon N."/>
            <person name="Israni S."/>
            <person name="Pitluck S."/>
            <person name="Chain P."/>
            <person name="Malfatti S."/>
            <person name="Shin M."/>
            <person name="Vergez L."/>
            <person name="Schmutz J."/>
            <person name="Larimer F."/>
            <person name="Land M."/>
            <person name="Kyrpides N."/>
            <person name="Ivanova N."/>
            <person name="Fredrickson J."/>
            <person name="Balkwill D."/>
            <person name="Romine M.F."/>
            <person name="Richardson P."/>
        </authorList>
    </citation>
    <scope>NUCLEOTIDE SEQUENCE [LARGE SCALE GENOMIC DNA]</scope>
    <source>
        <strain evidence="3">ATCC 700278 / DSM 12444 / CCUG 56034 / CIP 105152 / NBRC 16084 / F199</strain>
    </source>
</reference>
<keyword evidence="1" id="KW-1133">Transmembrane helix</keyword>
<dbReference type="HOGENOM" id="CLU_2465968_0_0_5"/>
<organism evidence="2 3">
    <name type="scientific">Novosphingobium aromaticivorans (strain ATCC 700278 / DSM 12444 / CCUG 56034 / CIP 105152 / NBRC 16084 / F199)</name>
    <dbReference type="NCBI Taxonomy" id="279238"/>
    <lineage>
        <taxon>Bacteria</taxon>
        <taxon>Pseudomonadati</taxon>
        <taxon>Pseudomonadota</taxon>
        <taxon>Alphaproteobacteria</taxon>
        <taxon>Sphingomonadales</taxon>
        <taxon>Sphingomonadaceae</taxon>
        <taxon>Novosphingobium</taxon>
    </lineage>
</organism>
<keyword evidence="1" id="KW-0812">Transmembrane</keyword>
<feature type="transmembrane region" description="Helical" evidence="1">
    <location>
        <begin position="37"/>
        <end position="57"/>
    </location>
</feature>
<accession>Q2G4P0</accession>
<name>Q2G4P0_NOVAD</name>
<evidence type="ECO:0000256" key="1">
    <source>
        <dbReference type="SAM" id="Phobius"/>
    </source>
</evidence>
<feature type="transmembrane region" description="Helical" evidence="1">
    <location>
        <begin position="12"/>
        <end position="31"/>
    </location>
</feature>
<dbReference type="AlphaFoldDB" id="Q2G4P0"/>
<gene>
    <name evidence="2" type="ordered locus">Saro_2747</name>
</gene>
<keyword evidence="1" id="KW-0472">Membrane</keyword>
<evidence type="ECO:0000313" key="2">
    <source>
        <dbReference type="EMBL" id="ABD27183.1"/>
    </source>
</evidence>